<dbReference type="EMBL" id="AP022871">
    <property type="protein sequence ID" value="BCB90382.1"/>
    <property type="molecule type" value="Genomic_DNA"/>
</dbReference>
<dbReference type="AlphaFoldDB" id="A0A6F8YWA7"/>
<organism evidence="2 3">
    <name type="scientific">Phytohabitans suffuscus</name>
    <dbReference type="NCBI Taxonomy" id="624315"/>
    <lineage>
        <taxon>Bacteria</taxon>
        <taxon>Bacillati</taxon>
        <taxon>Actinomycetota</taxon>
        <taxon>Actinomycetes</taxon>
        <taxon>Micromonosporales</taxon>
        <taxon>Micromonosporaceae</taxon>
    </lineage>
</organism>
<reference evidence="2 3" key="2">
    <citation type="submission" date="2020-03" db="EMBL/GenBank/DDBJ databases">
        <authorList>
            <person name="Ichikawa N."/>
            <person name="Kimura A."/>
            <person name="Kitahashi Y."/>
            <person name="Uohara A."/>
        </authorList>
    </citation>
    <scope>NUCLEOTIDE SEQUENCE [LARGE SCALE GENOMIC DNA]</scope>
    <source>
        <strain evidence="2 3">NBRC 105367</strain>
    </source>
</reference>
<dbReference type="SMART" id="SM00028">
    <property type="entry name" value="TPR"/>
    <property type="match status" value="2"/>
</dbReference>
<accession>A0A6F8YWA7</accession>
<dbReference type="InterPro" id="IPR019734">
    <property type="entry name" value="TPR_rpt"/>
</dbReference>
<keyword evidence="3" id="KW-1185">Reference proteome</keyword>
<evidence type="ECO:0000313" key="3">
    <source>
        <dbReference type="Proteomes" id="UP000503011"/>
    </source>
</evidence>
<dbReference type="Proteomes" id="UP000503011">
    <property type="component" value="Chromosome"/>
</dbReference>
<name>A0A6F8YWA7_9ACTN</name>
<gene>
    <name evidence="2" type="ORF">Psuf_076950</name>
</gene>
<sequence>MVRRGPAGADPGDVELLAAAADQVERVVRLQAAQPHQAHTVDHLLEPLPLARRGAVVAAVPVAVPAAGPQALLVAVQDGPDLLERLLADQDAALAVQVLDLRPLAVPEDPTSSVPPSARMAWSVCICWVVLDFPAGLSATKPSPVSIPFTWNSYDVPVDEADRHGEALLALALSRPADALARAGQLLAEPADALTESYARQARAIVLRDSGRVDEAVAGLRAAVRAARRSPSAERVADVRATLGVTLGFAGRTAQGLAMLDTAVAGCAGGVHGGRVLMRRATVLRLLGRYDEALTDLRRAIDLLRRGGDPIWEARSRSHRFLVYAALGQAARADRDLAIAERLFAAAGQELESAMAVHNRADVALQSGDIPARWASWTRPASGTPPSAPRSPASPPTAARCCSPPGWPPRRSPWPTTRCAGSAPGSVRPKWPR</sequence>
<evidence type="ECO:0000313" key="2">
    <source>
        <dbReference type="EMBL" id="BCB90382.1"/>
    </source>
</evidence>
<dbReference type="InterPro" id="IPR011990">
    <property type="entry name" value="TPR-like_helical_dom_sf"/>
</dbReference>
<feature type="region of interest" description="Disordered" evidence="1">
    <location>
        <begin position="375"/>
        <end position="433"/>
    </location>
</feature>
<feature type="compositionally biased region" description="Pro residues" evidence="1">
    <location>
        <begin position="386"/>
        <end position="395"/>
    </location>
</feature>
<proteinExistence type="predicted"/>
<evidence type="ECO:0000256" key="1">
    <source>
        <dbReference type="SAM" id="MobiDB-lite"/>
    </source>
</evidence>
<dbReference type="SUPFAM" id="SSF48452">
    <property type="entry name" value="TPR-like"/>
    <property type="match status" value="2"/>
</dbReference>
<dbReference type="Gene3D" id="1.25.40.10">
    <property type="entry name" value="Tetratricopeptide repeat domain"/>
    <property type="match status" value="1"/>
</dbReference>
<protein>
    <submittedName>
        <fullName evidence="2">Uncharacterized protein</fullName>
    </submittedName>
</protein>
<reference evidence="2 3" key="1">
    <citation type="submission" date="2020-03" db="EMBL/GenBank/DDBJ databases">
        <title>Whole genome shotgun sequence of Phytohabitans suffuscus NBRC 105367.</title>
        <authorList>
            <person name="Komaki H."/>
            <person name="Tamura T."/>
        </authorList>
    </citation>
    <scope>NUCLEOTIDE SEQUENCE [LARGE SCALE GENOMIC DNA]</scope>
    <source>
        <strain evidence="2 3">NBRC 105367</strain>
    </source>
</reference>
<dbReference type="KEGG" id="psuu:Psuf_076950"/>